<protein>
    <recommendedName>
        <fullName evidence="2">MROH2B-like HEAT-repeats domain-containing protein</fullName>
    </recommendedName>
</protein>
<dbReference type="AlphaFoldDB" id="A0AA35KEW9"/>
<accession>A0AA35KEW9</accession>
<reference evidence="3" key="1">
    <citation type="submission" date="2022-12" db="EMBL/GenBank/DDBJ databases">
        <authorList>
            <person name="Alioto T."/>
            <person name="Alioto T."/>
            <person name="Gomez Garrido J."/>
        </authorList>
    </citation>
    <scope>NUCLEOTIDE SEQUENCE</scope>
</reference>
<feature type="domain" description="MROH2B-like HEAT-repeats" evidence="2">
    <location>
        <begin position="366"/>
        <end position="622"/>
    </location>
</feature>
<organism evidence="3 4">
    <name type="scientific">Podarcis lilfordi</name>
    <name type="common">Lilford's wall lizard</name>
    <dbReference type="NCBI Taxonomy" id="74358"/>
    <lineage>
        <taxon>Eukaryota</taxon>
        <taxon>Metazoa</taxon>
        <taxon>Chordata</taxon>
        <taxon>Craniata</taxon>
        <taxon>Vertebrata</taxon>
        <taxon>Euteleostomi</taxon>
        <taxon>Lepidosauria</taxon>
        <taxon>Squamata</taxon>
        <taxon>Bifurcata</taxon>
        <taxon>Unidentata</taxon>
        <taxon>Episquamata</taxon>
        <taxon>Laterata</taxon>
        <taxon>Lacertibaenia</taxon>
        <taxon>Lacertidae</taxon>
        <taxon>Podarcis</taxon>
    </lineage>
</organism>
<dbReference type="InterPro" id="IPR045206">
    <property type="entry name" value="Maestro_heat-like_prot"/>
</dbReference>
<sequence length="634" mass="71386">MKLRPGGNIRQHVTEMLSVFNELRLLQVNFSEELKVYILLSSLDKSYDNLCLSMESMSPQDLTLSYVTGRLSDEQERRVREGRSGAGSSTGCRGAWGPLATLVHSDLHRELCISIPSVIDFHLDLPVHRSELCGTRFARSVPAHHCLVLLLGSAQLARRIRMAFFLKRKKQNKIYPSYEDEAPALLPPLAKPSTSATEDRRKNQVAPKNKIYPSYEDEAPVLLPALAKPSTSATEDRRKNQVAPKNKIYPSYEDEAPVLLPALAKPTPSAAEARAAEARPLVLPGLAQPRTSKQDPSQRRPSKKKSLEDSGPAFPELSDENFEYLWMGKKMLGGRTVREALEMMDEREILDTILQHLQPAPQKTSKPGHNKNALYRYYGLKLRDSRSAETVHQYLNLLLRLPLEEEADREGISEAIGVASSTHISQVLMAVRDFGRAAIARKTETSENTSETNASITVILCCGQMAFGARQDELPFFIDLITEELLFQFQNSRKNEALQKSFMKAATLTTKALVQSIAGYVTFPHKEELTFCIIEVIKEEPMASLTILHQAMETIIHMTALRPRMDPLLRSQLLQKTTRKVFQLPSLQVTKVKAGSSVPATQSQDCYQETIYIWLNMLTSLLSEAPLWRRCRRY</sequence>
<dbReference type="GO" id="GO:0005737">
    <property type="term" value="C:cytoplasm"/>
    <property type="evidence" value="ECO:0007669"/>
    <property type="project" value="TreeGrafter"/>
</dbReference>
<dbReference type="Pfam" id="PF23210">
    <property type="entry name" value="HEAT_Maestro_2"/>
    <property type="match status" value="1"/>
</dbReference>
<dbReference type="InterPro" id="IPR055408">
    <property type="entry name" value="HEAT_MROH2B-like"/>
</dbReference>
<evidence type="ECO:0000256" key="1">
    <source>
        <dbReference type="SAM" id="MobiDB-lite"/>
    </source>
</evidence>
<dbReference type="Pfam" id="PF14223">
    <property type="entry name" value="Retrotran_gag_2"/>
    <property type="match status" value="1"/>
</dbReference>
<feature type="region of interest" description="Disordered" evidence="1">
    <location>
        <begin position="227"/>
        <end position="248"/>
    </location>
</feature>
<gene>
    <name evidence="3" type="ORF">PODLI_1B022442</name>
</gene>
<evidence type="ECO:0000259" key="2">
    <source>
        <dbReference type="Pfam" id="PF23210"/>
    </source>
</evidence>
<feature type="region of interest" description="Disordered" evidence="1">
    <location>
        <begin position="186"/>
        <end position="211"/>
    </location>
</feature>
<feature type="region of interest" description="Disordered" evidence="1">
    <location>
        <begin position="270"/>
        <end position="314"/>
    </location>
</feature>
<dbReference type="Proteomes" id="UP001178461">
    <property type="component" value="Chromosome 5"/>
</dbReference>
<dbReference type="PANTHER" id="PTHR23120:SF40">
    <property type="entry name" value="MAESTRO HEAT-LIKE REPEAT-CONTAINING PROTEIN FAMILY MEMBER 6"/>
    <property type="match status" value="1"/>
</dbReference>
<evidence type="ECO:0000313" key="3">
    <source>
        <dbReference type="EMBL" id="CAI5776202.1"/>
    </source>
</evidence>
<proteinExistence type="predicted"/>
<dbReference type="PANTHER" id="PTHR23120">
    <property type="entry name" value="MAESTRO-RELATED HEAT DOMAIN-CONTAINING"/>
    <property type="match status" value="1"/>
</dbReference>
<keyword evidence="4" id="KW-1185">Reference proteome</keyword>
<evidence type="ECO:0000313" key="4">
    <source>
        <dbReference type="Proteomes" id="UP001178461"/>
    </source>
</evidence>
<dbReference type="EMBL" id="OX395130">
    <property type="protein sequence ID" value="CAI5776202.1"/>
    <property type="molecule type" value="Genomic_DNA"/>
</dbReference>
<name>A0AA35KEW9_9SAUR</name>